<dbReference type="EMBL" id="JANLCJ010000603">
    <property type="protein sequence ID" value="MCS5737326.1"/>
    <property type="molecule type" value="Genomic_DNA"/>
</dbReference>
<organism evidence="2 3">
    <name type="scientific">Herbiconiux daphne</name>
    <dbReference type="NCBI Taxonomy" id="2970914"/>
    <lineage>
        <taxon>Bacteria</taxon>
        <taxon>Bacillati</taxon>
        <taxon>Actinomycetota</taxon>
        <taxon>Actinomycetes</taxon>
        <taxon>Micrococcales</taxon>
        <taxon>Microbacteriaceae</taxon>
        <taxon>Herbiconiux</taxon>
    </lineage>
</organism>
<protein>
    <submittedName>
        <fullName evidence="2">Uncharacterized protein</fullName>
    </submittedName>
</protein>
<feature type="non-terminal residue" evidence="2">
    <location>
        <position position="144"/>
    </location>
</feature>
<evidence type="ECO:0000313" key="2">
    <source>
        <dbReference type="EMBL" id="MCS5737326.1"/>
    </source>
</evidence>
<sequence>MALFGSSGGSSTTKISRPQYVQNMINDLSSQVQNLKTPQWQNQQYAGLTSDQQTALDQMMASPELRAYASQLTGAGQEGVNQLSDLQNQVQSAYGKQITADDINRMADQLYNRGEVEEAIKAANRQTEQQLATSTNPEAAQQTM</sequence>
<dbReference type="Proteomes" id="UP001165586">
    <property type="component" value="Unassembled WGS sequence"/>
</dbReference>
<keyword evidence="3" id="KW-1185">Reference proteome</keyword>
<gene>
    <name evidence="2" type="ORF">N1032_26705</name>
</gene>
<name>A0ABT2HBJ9_9MICO</name>
<feature type="region of interest" description="Disordered" evidence="1">
    <location>
        <begin position="125"/>
        <end position="144"/>
    </location>
</feature>
<proteinExistence type="predicted"/>
<comment type="caution">
    <text evidence="2">The sequence shown here is derived from an EMBL/GenBank/DDBJ whole genome shotgun (WGS) entry which is preliminary data.</text>
</comment>
<dbReference type="RefSeq" id="WP_259543686.1">
    <property type="nucleotide sequence ID" value="NZ_JANLCJ010000603.1"/>
</dbReference>
<evidence type="ECO:0000313" key="3">
    <source>
        <dbReference type="Proteomes" id="UP001165586"/>
    </source>
</evidence>
<reference evidence="2" key="1">
    <citation type="submission" date="2022-08" db="EMBL/GenBank/DDBJ databases">
        <authorList>
            <person name="Deng Y."/>
            <person name="Han X.-F."/>
            <person name="Zhang Y.-Q."/>
        </authorList>
    </citation>
    <scope>NUCLEOTIDE SEQUENCE</scope>
    <source>
        <strain evidence="2">CPCC 203386</strain>
    </source>
</reference>
<evidence type="ECO:0000256" key="1">
    <source>
        <dbReference type="SAM" id="MobiDB-lite"/>
    </source>
</evidence>
<accession>A0ABT2HBJ9</accession>